<protein>
    <submittedName>
        <fullName evidence="1">Uncharacterized protein</fullName>
    </submittedName>
</protein>
<dbReference type="EMBL" id="JASAOK010000015">
    <property type="protein sequence ID" value="KAK6223541.1"/>
    <property type="molecule type" value="Genomic_DNA"/>
</dbReference>
<name>A0AAV9TKP4_9PEZI</name>
<evidence type="ECO:0000313" key="1">
    <source>
        <dbReference type="EMBL" id="KAK6223541.1"/>
    </source>
</evidence>
<reference evidence="1 2" key="1">
    <citation type="submission" date="2023-04" db="EMBL/GenBank/DDBJ databases">
        <title>Colletotrichum tabacum stain YC1 causing leaf anthracnose on Nicotiana tabacum(L.) cv.</title>
        <authorList>
            <person name="Ji Z."/>
            <person name="Wang M."/>
            <person name="Zhang J."/>
            <person name="Wang N."/>
            <person name="Zhou Z."/>
        </authorList>
    </citation>
    <scope>NUCLEOTIDE SEQUENCE [LARGE SCALE GENOMIC DNA]</scope>
    <source>
        <strain evidence="1 2">YC1</strain>
    </source>
</reference>
<keyword evidence="2" id="KW-1185">Reference proteome</keyword>
<comment type="caution">
    <text evidence="1">The sequence shown here is derived from an EMBL/GenBank/DDBJ whole genome shotgun (WGS) entry which is preliminary data.</text>
</comment>
<gene>
    <name evidence="1" type="ORF">QIS74_03485</name>
</gene>
<dbReference type="AlphaFoldDB" id="A0AAV9TKP4"/>
<evidence type="ECO:0000313" key="2">
    <source>
        <dbReference type="Proteomes" id="UP001327957"/>
    </source>
</evidence>
<accession>A0AAV9TKP4</accession>
<organism evidence="1 2">
    <name type="scientific">Colletotrichum tabaci</name>
    <dbReference type="NCBI Taxonomy" id="1209068"/>
    <lineage>
        <taxon>Eukaryota</taxon>
        <taxon>Fungi</taxon>
        <taxon>Dikarya</taxon>
        <taxon>Ascomycota</taxon>
        <taxon>Pezizomycotina</taxon>
        <taxon>Sordariomycetes</taxon>
        <taxon>Hypocreomycetidae</taxon>
        <taxon>Glomerellales</taxon>
        <taxon>Glomerellaceae</taxon>
        <taxon>Colletotrichum</taxon>
        <taxon>Colletotrichum destructivum species complex</taxon>
    </lineage>
</organism>
<proteinExistence type="predicted"/>
<sequence>MEIAQTINGDTIDEGVLKVFGSKIFINPTHVAPDPVLAKRVKLEVPDFGKDYDGRVKKGEWLNSLFSLNDEDAKKWASPFQDSQEVFDWGWTPQAFFPENGDPDSIPVEYENKLDEAFKDPKFPVDKLNNVLFYFLHDTEFKYKDGRTGKPTEASYANVANARDGAFIFDSNYSPTYRQETNKKGDVPDLDTLSDLAYFQWQEGCKAIGVGFRDLKVIFRASVSHATTFATVMEAMRKGNHPRVPAWKDRVTFKMDSPEGLAILGSGNGASTAWFLIQHREELGAKRITEVVVWGPYEDA</sequence>
<dbReference type="Proteomes" id="UP001327957">
    <property type="component" value="Unassembled WGS sequence"/>
</dbReference>